<accession>A0A3E1F154</accession>
<dbReference type="Proteomes" id="UP000257127">
    <property type="component" value="Unassembled WGS sequence"/>
</dbReference>
<sequence>MYGETLLNFKFITVRKIVFLVSLLFISYSSYSQRDLVEQEKRLKFGFNLGVNQSNVFTKHDLNEEVSLENNIGFRLGVLADYKINKFMSISPKAELSFNNSYVNFENTDNSRYEVLPLSLEFMPHFVFTKEGQHLNPYLLIGPNFRLPLNNNSSDPSVYSSSYDIAIDVGIGLEKPLNYFNLGAELRYSYGLMNVNQNPMIQSIYFHNVALVLSFL</sequence>
<organism evidence="2 3">
    <name type="scientific">Brumimicrobium aurantiacum</name>
    <dbReference type="NCBI Taxonomy" id="1737063"/>
    <lineage>
        <taxon>Bacteria</taxon>
        <taxon>Pseudomonadati</taxon>
        <taxon>Bacteroidota</taxon>
        <taxon>Flavobacteriia</taxon>
        <taxon>Flavobacteriales</taxon>
        <taxon>Crocinitomicaceae</taxon>
        <taxon>Brumimicrobium</taxon>
    </lineage>
</organism>
<evidence type="ECO:0000313" key="3">
    <source>
        <dbReference type="Proteomes" id="UP000257127"/>
    </source>
</evidence>
<feature type="domain" description="Outer membrane protein beta-barrel" evidence="1">
    <location>
        <begin position="39"/>
        <end position="195"/>
    </location>
</feature>
<comment type="caution">
    <text evidence="2">The sequence shown here is derived from an EMBL/GenBank/DDBJ whole genome shotgun (WGS) entry which is preliminary data.</text>
</comment>
<protein>
    <submittedName>
        <fullName evidence="2">PorT family protein</fullName>
    </submittedName>
</protein>
<dbReference type="Gene3D" id="2.40.160.20">
    <property type="match status" value="1"/>
</dbReference>
<proteinExistence type="predicted"/>
<dbReference type="SUPFAM" id="SSF56925">
    <property type="entry name" value="OMPA-like"/>
    <property type="match status" value="1"/>
</dbReference>
<dbReference type="Pfam" id="PF13568">
    <property type="entry name" value="OMP_b-brl_2"/>
    <property type="match status" value="1"/>
</dbReference>
<dbReference type="AlphaFoldDB" id="A0A3E1F154"/>
<dbReference type="InterPro" id="IPR025665">
    <property type="entry name" value="Beta-barrel_OMP_2"/>
</dbReference>
<gene>
    <name evidence="2" type="ORF">DXU93_00980</name>
</gene>
<dbReference type="InterPro" id="IPR011250">
    <property type="entry name" value="OMP/PagP_B-barrel"/>
</dbReference>
<evidence type="ECO:0000313" key="2">
    <source>
        <dbReference type="EMBL" id="RFC55538.1"/>
    </source>
</evidence>
<evidence type="ECO:0000259" key="1">
    <source>
        <dbReference type="Pfam" id="PF13568"/>
    </source>
</evidence>
<keyword evidence="3" id="KW-1185">Reference proteome</keyword>
<dbReference type="EMBL" id="QURB01000001">
    <property type="protein sequence ID" value="RFC55538.1"/>
    <property type="molecule type" value="Genomic_DNA"/>
</dbReference>
<reference evidence="2 3" key="1">
    <citation type="submission" date="2018-08" db="EMBL/GenBank/DDBJ databases">
        <title>The draft genome squence of Brumimicrobium sp. N62.</title>
        <authorList>
            <person name="Du Z.-J."/>
            <person name="Luo H.-R."/>
        </authorList>
    </citation>
    <scope>NUCLEOTIDE SEQUENCE [LARGE SCALE GENOMIC DNA]</scope>
    <source>
        <strain evidence="2 3">N62</strain>
    </source>
</reference>
<dbReference type="OrthoDB" id="1467485at2"/>
<name>A0A3E1F154_9FLAO</name>